<feature type="transmembrane region" description="Helical" evidence="1">
    <location>
        <begin position="125"/>
        <end position="143"/>
    </location>
</feature>
<evidence type="ECO:0000256" key="1">
    <source>
        <dbReference type="SAM" id="Phobius"/>
    </source>
</evidence>
<keyword evidence="1" id="KW-0472">Membrane</keyword>
<reference evidence="2 3" key="1">
    <citation type="submission" date="2023-10" db="EMBL/GenBank/DDBJ databases">
        <title>Draft Genome Sequence of Candida saopaulonensis from a very Premature Infant with Sepsis.</title>
        <authorList>
            <person name="Ning Y."/>
            <person name="Dai R."/>
            <person name="Xiao M."/>
            <person name="Xu Y."/>
            <person name="Yan Q."/>
            <person name="Zhang L."/>
        </authorList>
    </citation>
    <scope>NUCLEOTIDE SEQUENCE [LARGE SCALE GENOMIC DNA]</scope>
    <source>
        <strain evidence="2 3">19XY460</strain>
    </source>
</reference>
<proteinExistence type="predicted"/>
<dbReference type="KEGG" id="asau:88175066"/>
<dbReference type="EMBL" id="CP138898">
    <property type="protein sequence ID" value="WPK26644.1"/>
    <property type="molecule type" value="Genomic_DNA"/>
</dbReference>
<sequence>MATTNLTIFRRVVGTILLLCVAFYFHFGGSSQSDTSSPFERLVSCSRVGNPNECLTKSMDLLLQQQKRELTTVAYEATRFCLLLLQQQGFSDRNLIFSVQNCLGIAQIIDTSQLRFTQNTQNRMFLIYHSISLVLMGVLSYFMSKLGAMNKVFDFSHEKNSISLPKSSLDNRVILEGLITTDQQSMLSHLSDTETGAERWVTTKPNAAVDFTMEIEEDLELGFGSGEQTKLNSANVWHEYQDFSSDAIKAEKKIPDAEVSEERSIMTFSEKTPLPSQRSFNICTEQGRAEMREFLAIKMASKLMASKCS</sequence>
<organism evidence="2 3">
    <name type="scientific">Australozyma saopauloensis</name>
    <dbReference type="NCBI Taxonomy" id="291208"/>
    <lineage>
        <taxon>Eukaryota</taxon>
        <taxon>Fungi</taxon>
        <taxon>Dikarya</taxon>
        <taxon>Ascomycota</taxon>
        <taxon>Saccharomycotina</taxon>
        <taxon>Pichiomycetes</taxon>
        <taxon>Metschnikowiaceae</taxon>
        <taxon>Australozyma</taxon>
    </lineage>
</organism>
<dbReference type="AlphaFoldDB" id="A0AAX4HE60"/>
<dbReference type="Proteomes" id="UP001338582">
    <property type="component" value="Chromosome 5"/>
</dbReference>
<gene>
    <name evidence="2" type="ORF">PUMCH_004003</name>
</gene>
<evidence type="ECO:0000313" key="3">
    <source>
        <dbReference type="Proteomes" id="UP001338582"/>
    </source>
</evidence>
<protein>
    <submittedName>
        <fullName evidence="2">Uncharacterized protein</fullName>
    </submittedName>
</protein>
<feature type="transmembrane region" description="Helical" evidence="1">
    <location>
        <begin position="12"/>
        <end position="29"/>
    </location>
</feature>
<dbReference type="GeneID" id="88175066"/>
<evidence type="ECO:0000313" key="2">
    <source>
        <dbReference type="EMBL" id="WPK26644.1"/>
    </source>
</evidence>
<keyword evidence="1" id="KW-0812">Transmembrane</keyword>
<name>A0AAX4HE60_9ASCO</name>
<dbReference type="RefSeq" id="XP_062879025.1">
    <property type="nucleotide sequence ID" value="XM_063022955.1"/>
</dbReference>
<keyword evidence="3" id="KW-1185">Reference proteome</keyword>
<accession>A0AAX4HE60</accession>
<keyword evidence="1" id="KW-1133">Transmembrane helix</keyword>